<feature type="region of interest" description="Disordered" evidence="1">
    <location>
        <begin position="466"/>
        <end position="539"/>
    </location>
</feature>
<keyword evidence="3" id="KW-1185">Reference proteome</keyword>
<feature type="compositionally biased region" description="Polar residues" evidence="1">
    <location>
        <begin position="334"/>
        <end position="343"/>
    </location>
</feature>
<organism evidence="2 3">
    <name type="scientific">Achlya hypogyna</name>
    <name type="common">Oomycete</name>
    <name type="synonym">Protoachlya hypogyna</name>
    <dbReference type="NCBI Taxonomy" id="1202772"/>
    <lineage>
        <taxon>Eukaryota</taxon>
        <taxon>Sar</taxon>
        <taxon>Stramenopiles</taxon>
        <taxon>Oomycota</taxon>
        <taxon>Saprolegniomycetes</taxon>
        <taxon>Saprolegniales</taxon>
        <taxon>Achlyaceae</taxon>
        <taxon>Achlya</taxon>
    </lineage>
</organism>
<reference evidence="2 3" key="1">
    <citation type="journal article" date="2014" name="Genome Biol. Evol.">
        <title>The secreted proteins of Achlya hypogyna and Thraustotheca clavata identify the ancestral oomycete secretome and reveal gene acquisitions by horizontal gene transfer.</title>
        <authorList>
            <person name="Misner I."/>
            <person name="Blouin N."/>
            <person name="Leonard G."/>
            <person name="Richards T.A."/>
            <person name="Lane C.E."/>
        </authorList>
    </citation>
    <scope>NUCLEOTIDE SEQUENCE [LARGE SCALE GENOMIC DNA]</scope>
    <source>
        <strain evidence="2 3">ATCC 48635</strain>
    </source>
</reference>
<evidence type="ECO:0000313" key="3">
    <source>
        <dbReference type="Proteomes" id="UP000243579"/>
    </source>
</evidence>
<feature type="compositionally biased region" description="Low complexity" evidence="1">
    <location>
        <begin position="466"/>
        <end position="475"/>
    </location>
</feature>
<dbReference type="Proteomes" id="UP000243579">
    <property type="component" value="Unassembled WGS sequence"/>
</dbReference>
<feature type="compositionally biased region" description="Basic and acidic residues" evidence="1">
    <location>
        <begin position="564"/>
        <end position="577"/>
    </location>
</feature>
<feature type="compositionally biased region" description="Polar residues" evidence="1">
    <location>
        <begin position="370"/>
        <end position="388"/>
    </location>
</feature>
<accession>A0A1V9ZFH0</accession>
<evidence type="ECO:0000256" key="1">
    <source>
        <dbReference type="SAM" id="MobiDB-lite"/>
    </source>
</evidence>
<proteinExistence type="predicted"/>
<evidence type="ECO:0008006" key="4">
    <source>
        <dbReference type="Google" id="ProtNLM"/>
    </source>
</evidence>
<protein>
    <recommendedName>
        <fullName evidence="4">EF-hand domain-containing protein</fullName>
    </recommendedName>
</protein>
<feature type="region of interest" description="Disordered" evidence="1">
    <location>
        <begin position="241"/>
        <end position="432"/>
    </location>
</feature>
<feature type="region of interest" description="Disordered" evidence="1">
    <location>
        <begin position="564"/>
        <end position="589"/>
    </location>
</feature>
<feature type="compositionally biased region" description="Pro residues" evidence="1">
    <location>
        <begin position="314"/>
        <end position="326"/>
    </location>
</feature>
<feature type="compositionally biased region" description="Low complexity" evidence="1">
    <location>
        <begin position="412"/>
        <end position="422"/>
    </location>
</feature>
<evidence type="ECO:0000313" key="2">
    <source>
        <dbReference type="EMBL" id="OQR96580.1"/>
    </source>
</evidence>
<dbReference type="OrthoDB" id="73493at2759"/>
<feature type="compositionally biased region" description="Low complexity" evidence="1">
    <location>
        <begin position="289"/>
        <end position="313"/>
    </location>
</feature>
<gene>
    <name evidence="2" type="ORF">ACHHYP_15130</name>
</gene>
<dbReference type="AlphaFoldDB" id="A0A1V9ZFH0"/>
<sequence length="589" mass="64149">MTLTTEEGPQAVAAIAVDTVSQSGSPPKPPSWRDSHVSVGQVLARSTRRKNSLGDPTAAAPESSQPPRGQPAPVRTTTPSAVPKLTDYVGNFRRVLKELIAQGTIITNNKHLYTEQGNLAFYTRKNVSRRLHLRKNPELCRLTRLFWASVVPHTSTTMDVEGYERLFLRIHKVLAKRFGVDASTVNIHEDWRRDTNGDERGLSYDMFHAALFELIDAITRGGDTDGVQLKPLRADVRALDTKARPQSAPPRHQLPPPAVALSTTPVAPGARPEAPMRTSPKAKQPTTARPSSRSPTKPHSSPSKPHSSPSKPRSSPPKPHSSPPKPSPRHPTAEASTQTSRTSLHADGVSTEKAAAIPTKTADPLPAQSPLMSKATSPLTGATQQSLSLDDDRRPVLPSPPKPNGFPRQRPKSSPLKRSSPPTISGPPPFVGKVHNSSVLYIDINTHAISPINFDFDVDKAVTTRPHVPTRTRPPFHLSLTLPRAPPTPELDVEGRCVEPESTAEEASPEHDLSPPEADGKADLEPPRDKRPSPGLAGAILFSPSTYPVEHRWVKRSQARALHELKTTRTDGTRYDYFHTSPPTEAQPL</sequence>
<feature type="region of interest" description="Disordered" evidence="1">
    <location>
        <begin position="18"/>
        <end position="81"/>
    </location>
</feature>
<dbReference type="EMBL" id="JNBR01000140">
    <property type="protein sequence ID" value="OQR96580.1"/>
    <property type="molecule type" value="Genomic_DNA"/>
</dbReference>
<feature type="compositionally biased region" description="Basic and acidic residues" evidence="1">
    <location>
        <begin position="508"/>
        <end position="532"/>
    </location>
</feature>
<comment type="caution">
    <text evidence="2">The sequence shown here is derived from an EMBL/GenBank/DDBJ whole genome shotgun (WGS) entry which is preliminary data.</text>
</comment>
<name>A0A1V9ZFH0_ACHHY</name>